<evidence type="ECO:0000256" key="8">
    <source>
        <dbReference type="ARBA" id="ARBA00030030"/>
    </source>
</evidence>
<keyword evidence="4" id="KW-0067">ATP-binding</keyword>
<dbReference type="InterPro" id="IPR001650">
    <property type="entry name" value="Helicase_C-like"/>
</dbReference>
<dbReference type="CDD" id="cd18793">
    <property type="entry name" value="SF2_C_SNF"/>
    <property type="match status" value="1"/>
</dbReference>
<dbReference type="Pfam" id="PF09749">
    <property type="entry name" value="HVSL"/>
    <property type="match status" value="1"/>
</dbReference>
<evidence type="ECO:0000256" key="9">
    <source>
        <dbReference type="SAM" id="MobiDB-lite"/>
    </source>
</evidence>
<dbReference type="InterPro" id="IPR027521">
    <property type="entry name" value="Usb1"/>
</dbReference>
<evidence type="ECO:0000256" key="5">
    <source>
        <dbReference type="ARBA" id="ARBA00023239"/>
    </source>
</evidence>
<evidence type="ECO:0000313" key="12">
    <source>
        <dbReference type="EMBL" id="RUS24080.1"/>
    </source>
</evidence>
<dbReference type="Gene3D" id="3.40.50.300">
    <property type="entry name" value="P-loop containing nucleotide triphosphate hydrolases"/>
    <property type="match status" value="1"/>
</dbReference>
<dbReference type="EMBL" id="RBNJ01017403">
    <property type="protein sequence ID" value="RUS24080.1"/>
    <property type="molecule type" value="Genomic_DNA"/>
</dbReference>
<dbReference type="Gene3D" id="3.90.1140.10">
    <property type="entry name" value="Cyclic phosphodiesterase"/>
    <property type="match status" value="1"/>
</dbReference>
<dbReference type="GO" id="GO:0005524">
    <property type="term" value="F:ATP binding"/>
    <property type="evidence" value="ECO:0007669"/>
    <property type="project" value="InterPro"/>
</dbReference>
<evidence type="ECO:0000259" key="11">
    <source>
        <dbReference type="Pfam" id="PF00271"/>
    </source>
</evidence>
<evidence type="ECO:0000256" key="7">
    <source>
        <dbReference type="ARBA" id="ARBA00029543"/>
    </source>
</evidence>
<accession>A0A433Q2R4</accession>
<keyword evidence="6" id="KW-0539">Nucleus</keyword>
<dbReference type="AlphaFoldDB" id="A0A433Q2R4"/>
<protein>
    <recommendedName>
        <fullName evidence="7">U6 snRNA phosphodiesterase 1</fullName>
    </recommendedName>
    <alternativeName>
        <fullName evidence="8">3'-5' RNA exonuclease USB1</fullName>
    </alternativeName>
</protein>
<dbReference type="GO" id="GO:0000175">
    <property type="term" value="F:3'-5'-RNA exonuclease activity"/>
    <property type="evidence" value="ECO:0007669"/>
    <property type="project" value="TreeGrafter"/>
</dbReference>
<dbReference type="SUPFAM" id="SSF52540">
    <property type="entry name" value="P-loop containing nucleoside triphosphate hydrolases"/>
    <property type="match status" value="1"/>
</dbReference>
<dbReference type="Pfam" id="PF00271">
    <property type="entry name" value="Helicase_C"/>
    <property type="match status" value="1"/>
</dbReference>
<evidence type="ECO:0000256" key="6">
    <source>
        <dbReference type="ARBA" id="ARBA00023242"/>
    </source>
</evidence>
<feature type="compositionally biased region" description="Acidic residues" evidence="9">
    <location>
        <begin position="744"/>
        <end position="754"/>
    </location>
</feature>
<feature type="compositionally biased region" description="Basic and acidic residues" evidence="9">
    <location>
        <begin position="755"/>
        <end position="764"/>
    </location>
</feature>
<reference evidence="12 13" key="1">
    <citation type="journal article" date="2018" name="New Phytol.">
        <title>Phylogenomics of Endogonaceae and evolution of mycorrhizas within Mucoromycota.</title>
        <authorList>
            <person name="Chang Y."/>
            <person name="Desiro A."/>
            <person name="Na H."/>
            <person name="Sandor L."/>
            <person name="Lipzen A."/>
            <person name="Clum A."/>
            <person name="Barry K."/>
            <person name="Grigoriev I.V."/>
            <person name="Martin F.M."/>
            <person name="Stajich J.E."/>
            <person name="Smith M.E."/>
            <person name="Bonito G."/>
            <person name="Spatafora J.W."/>
        </authorList>
    </citation>
    <scope>NUCLEOTIDE SEQUENCE [LARGE SCALE GENOMIC DNA]</scope>
    <source>
        <strain evidence="12 13">AD002</strain>
    </source>
</reference>
<evidence type="ECO:0000256" key="4">
    <source>
        <dbReference type="ARBA" id="ARBA00022840"/>
    </source>
</evidence>
<feature type="domain" description="Helicase C-terminal" evidence="11">
    <location>
        <begin position="464"/>
        <end position="621"/>
    </location>
</feature>
<feature type="compositionally biased region" description="Low complexity" evidence="9">
    <location>
        <begin position="693"/>
        <end position="703"/>
    </location>
</feature>
<feature type="compositionally biased region" description="Acidic residues" evidence="9">
    <location>
        <begin position="775"/>
        <end position="790"/>
    </location>
</feature>
<dbReference type="Pfam" id="PF00176">
    <property type="entry name" value="SNF2-rel_dom"/>
    <property type="match status" value="1"/>
</dbReference>
<evidence type="ECO:0000313" key="13">
    <source>
        <dbReference type="Proteomes" id="UP000274822"/>
    </source>
</evidence>
<organism evidence="12 13">
    <name type="scientific">Jimgerdemannia flammicorona</name>
    <dbReference type="NCBI Taxonomy" id="994334"/>
    <lineage>
        <taxon>Eukaryota</taxon>
        <taxon>Fungi</taxon>
        <taxon>Fungi incertae sedis</taxon>
        <taxon>Mucoromycota</taxon>
        <taxon>Mucoromycotina</taxon>
        <taxon>Endogonomycetes</taxon>
        <taxon>Endogonales</taxon>
        <taxon>Endogonaceae</taxon>
        <taxon>Jimgerdemannia</taxon>
    </lineage>
</organism>
<keyword evidence="1" id="KW-0540">Nuclease</keyword>
<sequence length="990" mass="110899">MSSERTRQVLFSTRLNVSCRWVCTGTPTSNLTDTVTRVHQDEDRRDLEGVGKILRTFLQLSPFSDNRDNWSRLVLRPFLDGHYGATGILRSTMRRTMVRTQRKDIERDIVLPPLHERVVILGLTRWQYLTHNCIVAFVAVNAVLSERIGEDYFFHRANAKNLKRVVANLWQSLFWYSSVKEESIVELAAFALANSTEALRERGKYSPHDVELLGRSKRVLEAALADPVWRVLMTTHQVGYFVDGLPRGLQERWALVNGRVVEGRGEEEERMMRIEDAEAWEEPLVCVMSARDIAAIMEMIDEVEDDEMAVDLSKYDKIVAAAWKGVVKGKKRKGVKDKNVIEGQSNYAYKNGNSVHKEDGKVKRKDKGKARADNITSTPSSLKKIALPIVIDLTTNTQVSLRNRISHHGTSASDPMILSDDDDDRASSYITSTLPPVPGPVPTASVYTRRYFSHTSLLSTTSSKLDYLVEQVRTHTANGEKCVVFSQWWNEMQSIMETLVLARVRCLLYTTLMSTQERSRNITTFNTSEAYSVIVMDIKLAGNYIRTTQVSCDSANKPQVTHVTPSTAYGINLSTATRVYFVSPVWQTAVERQDDLDVLTIPECIALPFREQAIKRAHRIGQTKPVYVETLVIGGSMEEEILKRRSELGEEKSTATPTDDGKMKQILSAAEFVPSPPGMPDLAMEQSPVSYTSAERSASARASIPRIGDPIPFLKPKRQAVRQADVEADEGAGPSRRRIRFAETDEDTDEERDTDGEKDTDDGASRSSGLVDYVSSDDEEQANGEMEEDGSSSVITMSMKRKREEAEVEEEMKPKKGLPPLPDAFLELYPDKNRKSDNPSVHQGRVRATPHVPGNWATHVYIEVTVNSDFRDLLAKIVTTAQGPSSNGADAVIHPVLDDSNGDGDGTRSDASSQSVKLHVSLSRCVFLKVFQLDRFAELLTKALDGRKSFGLSFARITHFTNEDWTRSFMGLEVGAGYNEVSRPVHPRPR</sequence>
<dbReference type="GO" id="GO:0034477">
    <property type="term" value="P:U6 snRNA 3'-end processing"/>
    <property type="evidence" value="ECO:0007669"/>
    <property type="project" value="InterPro"/>
</dbReference>
<feature type="region of interest" description="Disordered" evidence="9">
    <location>
        <begin position="883"/>
        <end position="913"/>
    </location>
</feature>
<dbReference type="Proteomes" id="UP000274822">
    <property type="component" value="Unassembled WGS sequence"/>
</dbReference>
<feature type="domain" description="SNF2 N-terminal" evidence="10">
    <location>
        <begin position="12"/>
        <end position="132"/>
    </location>
</feature>
<dbReference type="InterPro" id="IPR027417">
    <property type="entry name" value="P-loop_NTPase"/>
</dbReference>
<gene>
    <name evidence="12" type="ORF">BC938DRAFT_474155</name>
</gene>
<dbReference type="GO" id="GO:0005634">
    <property type="term" value="C:nucleus"/>
    <property type="evidence" value="ECO:0007669"/>
    <property type="project" value="TreeGrafter"/>
</dbReference>
<feature type="region of interest" description="Disordered" evidence="9">
    <location>
        <begin position="674"/>
        <end position="822"/>
    </location>
</feature>
<dbReference type="InterPro" id="IPR000330">
    <property type="entry name" value="SNF2_N"/>
</dbReference>
<keyword evidence="3" id="KW-0378">Hydrolase</keyword>
<keyword evidence="13" id="KW-1185">Reference proteome</keyword>
<proteinExistence type="predicted"/>
<dbReference type="InterPro" id="IPR049730">
    <property type="entry name" value="SNF2/RAD54-like_C"/>
</dbReference>
<dbReference type="PANTHER" id="PTHR13522">
    <property type="entry name" value="U6 SNRNA PHOSPHODIESTERASE 1"/>
    <property type="match status" value="1"/>
</dbReference>
<name>A0A433Q2R4_9FUNG</name>
<evidence type="ECO:0000259" key="10">
    <source>
        <dbReference type="Pfam" id="PF00176"/>
    </source>
</evidence>
<comment type="caution">
    <text evidence="12">The sequence shown here is derived from an EMBL/GenBank/DDBJ whole genome shotgun (WGS) entry which is preliminary data.</text>
</comment>
<evidence type="ECO:0000256" key="1">
    <source>
        <dbReference type="ARBA" id="ARBA00022722"/>
    </source>
</evidence>
<dbReference type="GO" id="GO:0016829">
    <property type="term" value="F:lyase activity"/>
    <property type="evidence" value="ECO:0007669"/>
    <property type="project" value="UniProtKB-KW"/>
</dbReference>
<dbReference type="PANTHER" id="PTHR13522:SF3">
    <property type="entry name" value="U6 SNRNA PHOSPHODIESTERASE 1"/>
    <property type="match status" value="1"/>
</dbReference>
<feature type="region of interest" description="Disordered" evidence="9">
    <location>
        <begin position="351"/>
        <end position="375"/>
    </location>
</feature>
<evidence type="ECO:0000256" key="2">
    <source>
        <dbReference type="ARBA" id="ARBA00022741"/>
    </source>
</evidence>
<evidence type="ECO:0000256" key="3">
    <source>
        <dbReference type="ARBA" id="ARBA00022801"/>
    </source>
</evidence>
<keyword evidence="2" id="KW-0547">Nucleotide-binding</keyword>
<keyword evidence="5" id="KW-0456">Lyase</keyword>